<dbReference type="GO" id="GO:0003735">
    <property type="term" value="F:structural constituent of ribosome"/>
    <property type="evidence" value="ECO:0007669"/>
    <property type="project" value="InterPro"/>
</dbReference>
<dbReference type="KEGG" id="gsl:JL72_p006"/>
<evidence type="ECO:0000256" key="1">
    <source>
        <dbReference type="ARBA" id="ARBA00006668"/>
    </source>
</evidence>
<evidence type="ECO:0000256" key="2">
    <source>
        <dbReference type="ARBA" id="ARBA00022980"/>
    </source>
</evidence>
<dbReference type="RefSeq" id="YP_009051021.1">
    <property type="nucleotide sequence ID" value="NC_024665.1"/>
</dbReference>
<dbReference type="AlphaFoldDB" id="A0A075W1C7"/>
<organism evidence="4">
    <name type="scientific">Galdieria sulphuraria</name>
    <name type="common">Red alga</name>
    <dbReference type="NCBI Taxonomy" id="130081"/>
    <lineage>
        <taxon>Eukaryota</taxon>
        <taxon>Rhodophyta</taxon>
        <taxon>Bangiophyceae</taxon>
        <taxon>Galdieriales</taxon>
        <taxon>Galdieriaceae</taxon>
        <taxon>Galdieria</taxon>
    </lineage>
</organism>
<dbReference type="GO" id="GO:0032543">
    <property type="term" value="P:mitochondrial translation"/>
    <property type="evidence" value="ECO:0007669"/>
    <property type="project" value="TreeGrafter"/>
</dbReference>
<comment type="similarity">
    <text evidence="1">Belongs to the bacterial ribosomal protein bS16 family.</text>
</comment>
<protein>
    <submittedName>
        <fullName evidence="4">Ribosomal protein S16</fullName>
    </submittedName>
</protein>
<dbReference type="PROSITE" id="PS00732">
    <property type="entry name" value="RIBOSOMAL_S16"/>
    <property type="match status" value="1"/>
</dbReference>
<dbReference type="Pfam" id="PF00886">
    <property type="entry name" value="Ribosomal_S16"/>
    <property type="match status" value="1"/>
</dbReference>
<dbReference type="HAMAP" id="MF_00385">
    <property type="entry name" value="Ribosomal_bS16"/>
    <property type="match status" value="1"/>
</dbReference>
<dbReference type="Gene3D" id="3.30.1320.10">
    <property type="match status" value="1"/>
</dbReference>
<dbReference type="GeneID" id="20005496"/>
<dbReference type="InterPro" id="IPR020592">
    <property type="entry name" value="Ribosomal_bS16_CS"/>
</dbReference>
<dbReference type="NCBIfam" id="TIGR00002">
    <property type="entry name" value="S16"/>
    <property type="match status" value="1"/>
</dbReference>
<gene>
    <name evidence="4" type="primary">rps16</name>
</gene>
<sequence length="77" mass="8993">MLKIRLKRCGRKKQTSFKIVVMNNLDKRDGQAIEELGFINPRTKEKYLNINKINHYLSFGAKPTKTVFDILNKAKIL</sequence>
<evidence type="ECO:0000313" key="4">
    <source>
        <dbReference type="EMBL" id="AIG92467.1"/>
    </source>
</evidence>
<dbReference type="EMBL" id="KJ700459">
    <property type="protein sequence ID" value="AIG92467.1"/>
    <property type="molecule type" value="Genomic_DNA"/>
</dbReference>
<keyword evidence="2 4" id="KW-0689">Ribosomal protein</keyword>
<dbReference type="InterPro" id="IPR000307">
    <property type="entry name" value="Ribosomal_bS16"/>
</dbReference>
<accession>A0A075W1C7</accession>
<keyword evidence="3" id="KW-0687">Ribonucleoprotein</keyword>
<geneLocation type="plastid" evidence="4"/>
<dbReference type="SUPFAM" id="SSF54565">
    <property type="entry name" value="Ribosomal protein S16"/>
    <property type="match status" value="1"/>
</dbReference>
<keyword evidence="4" id="KW-0934">Plastid</keyword>
<proteinExistence type="inferred from homology"/>
<dbReference type="GO" id="GO:0005739">
    <property type="term" value="C:mitochondrion"/>
    <property type="evidence" value="ECO:0007669"/>
    <property type="project" value="GOC"/>
</dbReference>
<evidence type="ECO:0000256" key="3">
    <source>
        <dbReference type="ARBA" id="ARBA00023274"/>
    </source>
</evidence>
<dbReference type="InterPro" id="IPR023803">
    <property type="entry name" value="Ribosomal_bS16_dom_sf"/>
</dbReference>
<dbReference type="GO" id="GO:0015935">
    <property type="term" value="C:small ribosomal subunit"/>
    <property type="evidence" value="ECO:0007669"/>
    <property type="project" value="TreeGrafter"/>
</dbReference>
<name>A0A075W1C7_GALSU</name>
<dbReference type="PANTHER" id="PTHR12919">
    <property type="entry name" value="30S RIBOSOMAL PROTEIN S16"/>
    <property type="match status" value="1"/>
</dbReference>
<dbReference type="PANTHER" id="PTHR12919:SF20">
    <property type="entry name" value="SMALL RIBOSOMAL SUBUNIT PROTEIN BS16M"/>
    <property type="match status" value="1"/>
</dbReference>
<reference evidence="4" key="1">
    <citation type="journal article" date="2015" name="Genome Biol. Evol.">
        <title>Extreme features of the Galdieria sulphuraria organellar genomes: a consequence of polyextremophily?</title>
        <authorList>
            <person name="Jain K."/>
            <person name="Krause K."/>
            <person name="Grewe F."/>
            <person name="Nelson G.F."/>
            <person name="Weber A.P."/>
            <person name="Christensen A.C."/>
            <person name="Mower J.P."/>
        </authorList>
    </citation>
    <scope>NUCLEOTIDE SEQUENCE</scope>
    <source>
        <strain evidence="4">074W</strain>
    </source>
</reference>